<dbReference type="SMART" id="SM00899">
    <property type="entry name" value="FeoA"/>
    <property type="match status" value="1"/>
</dbReference>
<dbReference type="PANTHER" id="PTHR43151:SF1">
    <property type="entry name" value="SSR2333 PROTEIN"/>
    <property type="match status" value="1"/>
</dbReference>
<dbReference type="EMBL" id="JAEQMG010000027">
    <property type="protein sequence ID" value="MBK6087341.1"/>
    <property type="molecule type" value="Genomic_DNA"/>
</dbReference>
<gene>
    <name evidence="3" type="ORF">JKK62_01495</name>
</gene>
<evidence type="ECO:0000313" key="3">
    <source>
        <dbReference type="EMBL" id="MBK6087341.1"/>
    </source>
</evidence>
<dbReference type="InterPro" id="IPR007167">
    <property type="entry name" value="Fe-transptr_FeoA-like"/>
</dbReference>
<organism evidence="3 4">
    <name type="scientific">Ruminococcus difficilis</name>
    <dbReference type="NCBI Taxonomy" id="2763069"/>
    <lineage>
        <taxon>Bacteria</taxon>
        <taxon>Bacillati</taxon>
        <taxon>Bacillota</taxon>
        <taxon>Clostridia</taxon>
        <taxon>Eubacteriales</taxon>
        <taxon>Oscillospiraceae</taxon>
        <taxon>Ruminococcus</taxon>
    </lineage>
</organism>
<dbReference type="GO" id="GO:0046914">
    <property type="term" value="F:transition metal ion binding"/>
    <property type="evidence" value="ECO:0007669"/>
    <property type="project" value="InterPro"/>
</dbReference>
<protein>
    <submittedName>
        <fullName evidence="3">Ferrous iron transport protein A</fullName>
    </submittedName>
</protein>
<dbReference type="RefSeq" id="WP_201426650.1">
    <property type="nucleotide sequence ID" value="NZ_JAEQMG010000027.1"/>
</dbReference>
<dbReference type="AlphaFoldDB" id="A0A934TY91"/>
<dbReference type="InterPro" id="IPR038157">
    <property type="entry name" value="FeoA_core_dom"/>
</dbReference>
<comment type="caution">
    <text evidence="3">The sequence shown here is derived from an EMBL/GenBank/DDBJ whole genome shotgun (WGS) entry which is preliminary data.</text>
</comment>
<evidence type="ECO:0000313" key="4">
    <source>
        <dbReference type="Proteomes" id="UP000633365"/>
    </source>
</evidence>
<feature type="domain" description="Ferrous iron transporter FeoA-like" evidence="2">
    <location>
        <begin position="1"/>
        <end position="69"/>
    </location>
</feature>
<evidence type="ECO:0000259" key="2">
    <source>
        <dbReference type="SMART" id="SM00899"/>
    </source>
</evidence>
<evidence type="ECO:0000256" key="1">
    <source>
        <dbReference type="ARBA" id="ARBA00023004"/>
    </source>
</evidence>
<dbReference type="InterPro" id="IPR053184">
    <property type="entry name" value="FeoA-like"/>
</dbReference>
<name>A0A934TY91_9FIRM</name>
<dbReference type="InterPro" id="IPR008988">
    <property type="entry name" value="Transcriptional_repressor_C"/>
</dbReference>
<keyword evidence="4" id="KW-1185">Reference proteome</keyword>
<dbReference type="SUPFAM" id="SSF50037">
    <property type="entry name" value="C-terminal domain of transcriptional repressors"/>
    <property type="match status" value="1"/>
</dbReference>
<keyword evidence="1" id="KW-0408">Iron</keyword>
<sequence length="69" mass="7260">MPLTLAVIGEENIIKRIGGNAEVRAHLQNLGFVSGAAVTVVSSMGGNLIVKVKDARVAISKEMAQKIMI</sequence>
<dbReference type="Gene3D" id="2.30.30.90">
    <property type="match status" value="1"/>
</dbReference>
<dbReference type="PANTHER" id="PTHR43151">
    <property type="entry name" value="FEOA FAMILY PROTEIN"/>
    <property type="match status" value="1"/>
</dbReference>
<dbReference type="Proteomes" id="UP000633365">
    <property type="component" value="Unassembled WGS sequence"/>
</dbReference>
<proteinExistence type="predicted"/>
<accession>A0A934TY91</accession>
<reference evidence="3" key="1">
    <citation type="submission" date="2021-01" db="EMBL/GenBank/DDBJ databases">
        <title>Genome public.</title>
        <authorList>
            <person name="Liu C."/>
            <person name="Sun Q."/>
        </authorList>
    </citation>
    <scope>NUCLEOTIDE SEQUENCE</scope>
    <source>
        <strain evidence="3">M6</strain>
    </source>
</reference>
<dbReference type="Pfam" id="PF04023">
    <property type="entry name" value="FeoA"/>
    <property type="match status" value="1"/>
</dbReference>